<dbReference type="RefSeq" id="WP_120973647.1">
    <property type="nucleotide sequence ID" value="NZ_RBZM01000001.1"/>
</dbReference>
<dbReference type="PROSITE" id="PS51257">
    <property type="entry name" value="PROKAR_LIPOPROTEIN"/>
    <property type="match status" value="1"/>
</dbReference>
<organism evidence="1 2">
    <name type="scientific">Cohnella endophytica</name>
    <dbReference type="NCBI Taxonomy" id="2419778"/>
    <lineage>
        <taxon>Bacteria</taxon>
        <taxon>Bacillati</taxon>
        <taxon>Bacillota</taxon>
        <taxon>Bacilli</taxon>
        <taxon>Bacillales</taxon>
        <taxon>Paenibacillaceae</taxon>
        <taxon>Cohnella</taxon>
    </lineage>
</organism>
<reference evidence="1 2" key="1">
    <citation type="submission" date="2018-10" db="EMBL/GenBank/DDBJ databases">
        <title>Cohnella sp. M2MS4P-1, whole genome shotgun sequence.</title>
        <authorList>
            <person name="Tuo L."/>
        </authorList>
    </citation>
    <scope>NUCLEOTIDE SEQUENCE [LARGE SCALE GENOMIC DNA]</scope>
    <source>
        <strain evidence="1 2">M2MS4P-1</strain>
    </source>
</reference>
<dbReference type="Proteomes" id="UP000282076">
    <property type="component" value="Unassembled WGS sequence"/>
</dbReference>
<evidence type="ECO:0000313" key="2">
    <source>
        <dbReference type="Proteomes" id="UP000282076"/>
    </source>
</evidence>
<gene>
    <name evidence="1" type="ORF">D7Z26_00225</name>
</gene>
<proteinExistence type="predicted"/>
<dbReference type="OrthoDB" id="9976177at2"/>
<sequence length="134" mass="15541">MSKLKVVLSILLLSLLVACNKEPNKAENELINNIMGKWISSEDNSIFLELKENIETIGIEDSEKISQADFTIQEVNVQKQYIVIHGFIEELSEENENHTKEEFINKLELQQSGNKLNYLLNYQTENIQSEWTRP</sequence>
<keyword evidence="2" id="KW-1185">Reference proteome</keyword>
<comment type="caution">
    <text evidence="1">The sequence shown here is derived from an EMBL/GenBank/DDBJ whole genome shotgun (WGS) entry which is preliminary data.</text>
</comment>
<protein>
    <recommendedName>
        <fullName evidence="3">Lipoprotein</fullName>
    </recommendedName>
</protein>
<evidence type="ECO:0000313" key="1">
    <source>
        <dbReference type="EMBL" id="RKP57978.1"/>
    </source>
</evidence>
<dbReference type="AlphaFoldDB" id="A0A494Y8Q8"/>
<dbReference type="EMBL" id="RBZM01000001">
    <property type="protein sequence ID" value="RKP57978.1"/>
    <property type="molecule type" value="Genomic_DNA"/>
</dbReference>
<name>A0A494Y8Q8_9BACL</name>
<evidence type="ECO:0008006" key="3">
    <source>
        <dbReference type="Google" id="ProtNLM"/>
    </source>
</evidence>
<accession>A0A494Y8Q8</accession>